<evidence type="ECO:0000313" key="1">
    <source>
        <dbReference type="EMBL" id="NDL38217.1"/>
    </source>
</evidence>
<comment type="caution">
    <text evidence="1">The sequence shown here is derived from an EMBL/GenBank/DDBJ whole genome shotgun (WGS) entry which is preliminary data.</text>
</comment>
<accession>A0A6L9JGR1</accession>
<reference evidence="1 2" key="1">
    <citation type="submission" date="2019-12" db="EMBL/GenBank/DDBJ databases">
        <title>Engineering Photorhabdus to improve their lethality against agricultural pests.</title>
        <authorList>
            <person name="Machado R.A.R."/>
        </authorList>
    </citation>
    <scope>NUCLEOTIDE SEQUENCE [LARGE SCALE GENOMIC DNA]</scope>
    <source>
        <strain evidence="1 2">EN01</strain>
    </source>
</reference>
<name>A0A6L9JGR1_PHOLM</name>
<dbReference type="EMBL" id="WSFA01000009">
    <property type="protein sequence ID" value="NDL38217.1"/>
    <property type="molecule type" value="Genomic_DNA"/>
</dbReference>
<dbReference type="AlphaFoldDB" id="A0A6L9JGR1"/>
<dbReference type="RefSeq" id="WP_011145945.1">
    <property type="nucleotide sequence ID" value="NZ_CAWMTZ010000234.1"/>
</dbReference>
<dbReference type="GeneID" id="48847943"/>
<dbReference type="OMA" id="FQAQYIT"/>
<dbReference type="Proteomes" id="UP000479300">
    <property type="component" value="Unassembled WGS sequence"/>
</dbReference>
<sequence length="138" mass="14745">MSKQLVVDGDFLLFEPLFGNRQVTILGLATIRGSGHAQIQGKKIVMIGDEKKVQFQAQYITPSHPVPGMGMVTIAQLNASQQVNFCRSPATVIVVGQQFIARFTPTQPANNPSSGPDVTVPSMGKGRFIASQYAVTAG</sequence>
<gene>
    <name evidence="1" type="ORF">GPY51_05340</name>
</gene>
<dbReference type="KEGG" id="plum:A4R40_08380"/>
<dbReference type="InterPro" id="IPR045362">
    <property type="entry name" value="CIS_spike_tip"/>
</dbReference>
<evidence type="ECO:0000313" key="2">
    <source>
        <dbReference type="Proteomes" id="UP000479300"/>
    </source>
</evidence>
<dbReference type="Pfam" id="PF19267">
    <property type="entry name" value="CIS_spike_tip"/>
    <property type="match status" value="1"/>
</dbReference>
<protein>
    <submittedName>
        <fullName evidence="1">Uncharacterized protein</fullName>
    </submittedName>
</protein>
<proteinExistence type="predicted"/>
<organism evidence="1 2">
    <name type="scientific">Photorhabdus laumondii subsp. laumondii</name>
    <name type="common">Photorhabdus luminescens subsp. laumondii</name>
    <dbReference type="NCBI Taxonomy" id="141679"/>
    <lineage>
        <taxon>Bacteria</taxon>
        <taxon>Pseudomonadati</taxon>
        <taxon>Pseudomonadota</taxon>
        <taxon>Gammaproteobacteria</taxon>
        <taxon>Enterobacterales</taxon>
        <taxon>Morganellaceae</taxon>
        <taxon>Photorhabdus</taxon>
    </lineage>
</organism>